<sequence>MKSIRQQTSVVAREREQVANIMTSSRKTRPRLLCDLLPKLLGCSCLSIESDAPFSAKKTPEKAMKTNAKKNGSEGAAIFYNHFQIYSPISADRPHKPEQ</sequence>
<gene>
    <name evidence="1" type="ORF">ACFODX_16615</name>
</gene>
<accession>A0ABV7FKC4</accession>
<dbReference type="RefSeq" id="WP_378121237.1">
    <property type="nucleotide sequence ID" value="NZ_JBHRTF010000015.1"/>
</dbReference>
<dbReference type="Proteomes" id="UP001595555">
    <property type="component" value="Unassembled WGS sequence"/>
</dbReference>
<keyword evidence="2" id="KW-1185">Reference proteome</keyword>
<reference evidence="2" key="1">
    <citation type="journal article" date="2019" name="Int. J. Syst. Evol. Microbiol.">
        <title>The Global Catalogue of Microorganisms (GCM) 10K type strain sequencing project: providing services to taxonomists for standard genome sequencing and annotation.</title>
        <authorList>
            <consortium name="The Broad Institute Genomics Platform"/>
            <consortium name="The Broad Institute Genome Sequencing Center for Infectious Disease"/>
            <person name="Wu L."/>
            <person name="Ma J."/>
        </authorList>
    </citation>
    <scope>NUCLEOTIDE SEQUENCE [LARGE SCALE GENOMIC DNA]</scope>
    <source>
        <strain evidence="2">KCTC 52237</strain>
    </source>
</reference>
<protein>
    <submittedName>
        <fullName evidence="1">Uncharacterized protein</fullName>
    </submittedName>
</protein>
<evidence type="ECO:0000313" key="2">
    <source>
        <dbReference type="Proteomes" id="UP001595555"/>
    </source>
</evidence>
<proteinExistence type="predicted"/>
<comment type="caution">
    <text evidence="1">The sequence shown here is derived from an EMBL/GenBank/DDBJ whole genome shotgun (WGS) entry which is preliminary data.</text>
</comment>
<evidence type="ECO:0000313" key="1">
    <source>
        <dbReference type="EMBL" id="MFC3117193.1"/>
    </source>
</evidence>
<dbReference type="EMBL" id="JBHRTF010000015">
    <property type="protein sequence ID" value="MFC3117193.1"/>
    <property type="molecule type" value="Genomic_DNA"/>
</dbReference>
<organism evidence="1 2">
    <name type="scientific">Cellvibrio fontiphilus</name>
    <dbReference type="NCBI Taxonomy" id="1815559"/>
    <lineage>
        <taxon>Bacteria</taxon>
        <taxon>Pseudomonadati</taxon>
        <taxon>Pseudomonadota</taxon>
        <taxon>Gammaproteobacteria</taxon>
        <taxon>Cellvibrionales</taxon>
        <taxon>Cellvibrionaceae</taxon>
        <taxon>Cellvibrio</taxon>
    </lineage>
</organism>
<name>A0ABV7FKC4_9GAMM</name>